<evidence type="ECO:0000313" key="2">
    <source>
        <dbReference type="Proteomes" id="UP000582231"/>
    </source>
</evidence>
<accession>A0A852RG71</accession>
<protein>
    <submittedName>
        <fullName evidence="1">Uncharacterized protein</fullName>
    </submittedName>
</protein>
<organism evidence="1 2">
    <name type="scientific">Nocardioides kongjuensis</name>
    <dbReference type="NCBI Taxonomy" id="349522"/>
    <lineage>
        <taxon>Bacteria</taxon>
        <taxon>Bacillati</taxon>
        <taxon>Actinomycetota</taxon>
        <taxon>Actinomycetes</taxon>
        <taxon>Propionibacteriales</taxon>
        <taxon>Nocardioidaceae</taxon>
        <taxon>Nocardioides</taxon>
    </lineage>
</organism>
<keyword evidence="2" id="KW-1185">Reference proteome</keyword>
<sequence>MAGVRHVWVRLAFVPVELPGLVLHWRSTDHGWEGLVAYVDREGRTVTDWLAATALRPVPLEQKGGAPAP</sequence>
<name>A0A852RG71_9ACTN</name>
<reference evidence="1 2" key="1">
    <citation type="submission" date="2020-07" db="EMBL/GenBank/DDBJ databases">
        <title>Sequencing the genomes of 1000 actinobacteria strains.</title>
        <authorList>
            <person name="Klenk H.-P."/>
        </authorList>
    </citation>
    <scope>NUCLEOTIDE SEQUENCE [LARGE SCALE GENOMIC DNA]</scope>
    <source>
        <strain evidence="1 2">DSM 19082</strain>
    </source>
</reference>
<gene>
    <name evidence="1" type="ORF">BJ958_001035</name>
</gene>
<dbReference type="AlphaFoldDB" id="A0A852RG71"/>
<dbReference type="RefSeq" id="WP_179725857.1">
    <property type="nucleotide sequence ID" value="NZ_BAABEF010000001.1"/>
</dbReference>
<dbReference type="Proteomes" id="UP000582231">
    <property type="component" value="Unassembled WGS sequence"/>
</dbReference>
<evidence type="ECO:0000313" key="1">
    <source>
        <dbReference type="EMBL" id="NYD29489.1"/>
    </source>
</evidence>
<comment type="caution">
    <text evidence="1">The sequence shown here is derived from an EMBL/GenBank/DDBJ whole genome shotgun (WGS) entry which is preliminary data.</text>
</comment>
<proteinExistence type="predicted"/>
<dbReference type="EMBL" id="JACCBF010000001">
    <property type="protein sequence ID" value="NYD29489.1"/>
    <property type="molecule type" value="Genomic_DNA"/>
</dbReference>